<evidence type="ECO:0008006" key="7">
    <source>
        <dbReference type="Google" id="ProtNLM"/>
    </source>
</evidence>
<evidence type="ECO:0000256" key="1">
    <source>
        <dbReference type="SAM" id="Coils"/>
    </source>
</evidence>
<dbReference type="Pfam" id="PF24564">
    <property type="entry name" value="DUF7605"/>
    <property type="match status" value="1"/>
</dbReference>
<dbReference type="PANTHER" id="PTHR36681">
    <property type="entry name" value="NUCLEAR GTPASE, GERMINAL CENTER-ASSOCIATED, TANDEM DUPLICATE 3"/>
    <property type="match status" value="1"/>
</dbReference>
<feature type="compositionally biased region" description="Acidic residues" evidence="2">
    <location>
        <begin position="564"/>
        <end position="599"/>
    </location>
</feature>
<keyword evidence="6" id="KW-1185">Reference proteome</keyword>
<feature type="domain" description="DUF7605" evidence="4">
    <location>
        <begin position="876"/>
        <end position="1036"/>
    </location>
</feature>
<dbReference type="PANTHER" id="PTHR36681:SF3">
    <property type="entry name" value="NUCLEAR GTPASE, GERMINAL CENTER-ASSOCIATED, TANDEM DUPLICATE 3"/>
    <property type="match status" value="1"/>
</dbReference>
<sequence>MNAWKENGGMGNNNSQTVKLEPTEFRLPQAPALAPSSSINVKAEKKEANVLSVIPKKESDAPLDDPFNAPLDVPEHQKPEAANATAIVRVDPNSYTIYESAADIEYTPEHALQQGVKMINKMASQMDKLKLGPRRKEVWSKETATLRGQGAPSTLIAICGATGAGKSSLLNAVLDDQIVPTSGMRACTAVVTEISYHTKKTIDADISFLSREDWKAELDILLGDLIEEDGTIKRTTDLKSDAGIAWSKVHAVYPTISQETLVTMTADQIIAKDPMIAKILGTTKTITAKNSQSFAVEIQKYIDSKDRKGGKDKKDKEKKKANTPAFWPLIKQVNVRCSATALATGAILVDLPGTGDVNAARNSIAKNYMKRSNCIWILAPITRAVDDKIAKDLLGEAFKSQLMMDQNYNDSTVTFIATKCDDISCSEVIPALGLDDEPELEEIQEKIEHIADQTSEYKKKRSELDGVRKSLDPKVKHLQAVLEEHEEHLEALKDGRSFVLKLTGPKSKAPKGKKPKGKKRKNSRGDKPGSPKRRRSDSFVVDDDDDDNMSSSDDETSDFRASHDEEDGSDDEEKDSDADELDSDQEDVEDVEEDVEEHTEESVGLKIKETKALLKETRERRNDARKQRNEVADALAALKQKGAKAQQEKNAFCSLKRSEHSRDVLKEDFRAGLKDLDDAAAEARDPANFDPSVALRDYDAIDLPVFTASSRDYVRIKGQVKGDGAPSCFTNVRDTGIPEIQQWCHSLTKTSRERAAKHFVQHLAVFAQGVKQYINGIGDVTTADRETLRENWESGVQDLGEQLDDEDPFAHLLGQSQLYTLPKVTPKVDQYGDESGITPRLVKEFGEIVEESVAELKEHLRDGLEERCKAGAEHAASAAVSTSDDFASSMHWGSYRATLRRNGDFRRNLNVELVNPFTRHIAKKWQEVFEADVFSPLLSAIIACIDNLISDVEKSAASGLKDRAKLQGEQCMEHARVALQKTIETVKETLNNQQKEVSRSLAPHVQGGLLDGYSEAMEHRGTGSVARQKAAFRQYMVDVKDDIFEGGVDEIMKGLSGAAEAVRVTLKNALDNLANTIEVSIAVLWERMEQDPAQVKVQLDVVHEVNKVLRQLDFFKVAEKARYLDGEDVVMT</sequence>
<evidence type="ECO:0000256" key="2">
    <source>
        <dbReference type="SAM" id="MobiDB-lite"/>
    </source>
</evidence>
<dbReference type="InterPro" id="IPR045063">
    <property type="entry name" value="Dynamin_N"/>
</dbReference>
<evidence type="ECO:0000313" key="6">
    <source>
        <dbReference type="Proteomes" id="UP001221142"/>
    </source>
</evidence>
<name>A0AAD7FUZ0_9AGAR</name>
<keyword evidence="1" id="KW-0175">Coiled coil</keyword>
<evidence type="ECO:0000259" key="3">
    <source>
        <dbReference type="Pfam" id="PF00350"/>
    </source>
</evidence>
<feature type="domain" description="Dynamin N-terminal" evidence="3">
    <location>
        <begin position="156"/>
        <end position="392"/>
    </location>
</feature>
<dbReference type="EMBL" id="JARKIF010000005">
    <property type="protein sequence ID" value="KAJ7638747.1"/>
    <property type="molecule type" value="Genomic_DNA"/>
</dbReference>
<dbReference type="Pfam" id="PF00350">
    <property type="entry name" value="Dynamin_N"/>
    <property type="match status" value="1"/>
</dbReference>
<feature type="compositionally biased region" description="Basic residues" evidence="2">
    <location>
        <begin position="508"/>
        <end position="522"/>
    </location>
</feature>
<feature type="compositionally biased region" description="Acidic residues" evidence="2">
    <location>
        <begin position="540"/>
        <end position="556"/>
    </location>
</feature>
<dbReference type="SUPFAM" id="SSF52540">
    <property type="entry name" value="P-loop containing nucleoside triphosphate hydrolases"/>
    <property type="match status" value="1"/>
</dbReference>
<feature type="coiled-coil region" evidence="1">
    <location>
        <begin position="440"/>
        <end position="495"/>
    </location>
</feature>
<accession>A0AAD7FUZ0</accession>
<feature type="region of interest" description="Disordered" evidence="2">
    <location>
        <begin position="1"/>
        <end position="23"/>
    </location>
</feature>
<dbReference type="Gene3D" id="3.40.50.300">
    <property type="entry name" value="P-loop containing nucleotide triphosphate hydrolases"/>
    <property type="match status" value="1"/>
</dbReference>
<dbReference type="AlphaFoldDB" id="A0AAD7FUZ0"/>
<gene>
    <name evidence="5" type="ORF">FB45DRAFT_988699</name>
</gene>
<feature type="compositionally biased region" description="Basic and acidic residues" evidence="2">
    <location>
        <begin position="600"/>
        <end position="609"/>
    </location>
</feature>
<dbReference type="InterPro" id="IPR056024">
    <property type="entry name" value="DUF7605"/>
</dbReference>
<comment type="caution">
    <text evidence="5">The sequence shown here is derived from an EMBL/GenBank/DDBJ whole genome shotgun (WGS) entry which is preliminary data.</text>
</comment>
<proteinExistence type="predicted"/>
<organism evidence="5 6">
    <name type="scientific">Roridomyces roridus</name>
    <dbReference type="NCBI Taxonomy" id="1738132"/>
    <lineage>
        <taxon>Eukaryota</taxon>
        <taxon>Fungi</taxon>
        <taxon>Dikarya</taxon>
        <taxon>Basidiomycota</taxon>
        <taxon>Agaricomycotina</taxon>
        <taxon>Agaricomycetes</taxon>
        <taxon>Agaricomycetidae</taxon>
        <taxon>Agaricales</taxon>
        <taxon>Marasmiineae</taxon>
        <taxon>Mycenaceae</taxon>
        <taxon>Roridomyces</taxon>
    </lineage>
</organism>
<protein>
    <recommendedName>
        <fullName evidence="7">Nuclear GTPase SLIP-GC</fullName>
    </recommendedName>
</protein>
<reference evidence="5" key="1">
    <citation type="submission" date="2023-03" db="EMBL/GenBank/DDBJ databases">
        <title>Massive genome expansion in bonnet fungi (Mycena s.s.) driven by repeated elements and novel gene families across ecological guilds.</title>
        <authorList>
            <consortium name="Lawrence Berkeley National Laboratory"/>
            <person name="Harder C.B."/>
            <person name="Miyauchi S."/>
            <person name="Viragh M."/>
            <person name="Kuo A."/>
            <person name="Thoen E."/>
            <person name="Andreopoulos B."/>
            <person name="Lu D."/>
            <person name="Skrede I."/>
            <person name="Drula E."/>
            <person name="Henrissat B."/>
            <person name="Morin E."/>
            <person name="Kohler A."/>
            <person name="Barry K."/>
            <person name="LaButti K."/>
            <person name="Morin E."/>
            <person name="Salamov A."/>
            <person name="Lipzen A."/>
            <person name="Mereny Z."/>
            <person name="Hegedus B."/>
            <person name="Baldrian P."/>
            <person name="Stursova M."/>
            <person name="Weitz H."/>
            <person name="Taylor A."/>
            <person name="Grigoriev I.V."/>
            <person name="Nagy L.G."/>
            <person name="Martin F."/>
            <person name="Kauserud H."/>
        </authorList>
    </citation>
    <scope>NUCLEOTIDE SEQUENCE</scope>
    <source>
        <strain evidence="5">9284</strain>
    </source>
</reference>
<dbReference type="InterPro" id="IPR027417">
    <property type="entry name" value="P-loop_NTPase"/>
</dbReference>
<dbReference type="Proteomes" id="UP001221142">
    <property type="component" value="Unassembled WGS sequence"/>
</dbReference>
<evidence type="ECO:0000259" key="4">
    <source>
        <dbReference type="Pfam" id="PF24564"/>
    </source>
</evidence>
<feature type="region of interest" description="Disordered" evidence="2">
    <location>
        <begin position="502"/>
        <end position="609"/>
    </location>
</feature>
<evidence type="ECO:0000313" key="5">
    <source>
        <dbReference type="EMBL" id="KAJ7638747.1"/>
    </source>
</evidence>